<reference evidence="3 4" key="1">
    <citation type="submission" date="2024-11" db="EMBL/GenBank/DDBJ databases">
        <title>Chromosome-level genome assembly of the freshwater bivalve Anodonta woodiana.</title>
        <authorList>
            <person name="Chen X."/>
        </authorList>
    </citation>
    <scope>NUCLEOTIDE SEQUENCE [LARGE SCALE GENOMIC DNA]</scope>
    <source>
        <strain evidence="3">MN2024</strain>
        <tissue evidence="3">Gills</tissue>
    </source>
</reference>
<feature type="region of interest" description="Disordered" evidence="1">
    <location>
        <begin position="445"/>
        <end position="471"/>
    </location>
</feature>
<name>A0ABD3WRL0_SINWO</name>
<dbReference type="AlphaFoldDB" id="A0ABD3WRL0"/>
<dbReference type="InterPro" id="IPR017893">
    <property type="entry name" value="DBB_domain"/>
</dbReference>
<comment type="caution">
    <text evidence="3">The sequence shown here is derived from an EMBL/GenBank/DDBJ whole genome shotgun (WGS) entry which is preliminary data.</text>
</comment>
<feature type="compositionally biased region" description="Basic and acidic residues" evidence="1">
    <location>
        <begin position="461"/>
        <end position="471"/>
    </location>
</feature>
<accession>A0ABD3WRL0</accession>
<sequence>MATHKEISIHYHPQDGTEWATYLQSKLGEREYQIDIALNDVTRNDASQGKSKINVFLITPDFLELIDPGIMKGFHHTCSLVILMGVEAENFTLITKQHGVHEDVRDWITLTVDASEESVRHLLMTIVTLYEYDYPPPRIRLIFKEVAGEGMNVYIGLEKKADTDVSVQFNGMDEALKATYIDRYFYTFSLTDEEAHMFSTFSVICKKNVIGEGQIKDRVPTLQQIDPPEGRPAAGRVPGTIGGKQTKLQQLRNLLEDEIDPMNLLCECMGICVSETEELDRKLANKVSALEVPEHLTFISSHEDSQQILDDHTWPTLLHFAAEYNLVNFAEALLVYPALQVACHVRNRDGHTPDELALHSGHVELSEMLRMFSHFILQNTRRCSNDSGFGDKVRLSQIKSYIENRESIESLQMFPPPPSPHVGYVKPPKPRPVQVVQVNNVEASAVGPDTRTDDISANSDVKGEDIEGNINDKIDGSEEIMCRREEITEPDIELQTDPEAEKETVVIAHQEVFQEPILKMERNKTVQIMPHHQRIHVRETIPPVAKKKGFLYKLLRRKTKPRKSSEPFLPAVDEFQIRDRDIRMSLRLSHAMRDTNMIYPTLPSKKPAKP</sequence>
<dbReference type="InterPro" id="IPR036770">
    <property type="entry name" value="Ankyrin_rpt-contain_sf"/>
</dbReference>
<feature type="domain" description="DBB" evidence="2">
    <location>
        <begin position="245"/>
        <end position="288"/>
    </location>
</feature>
<evidence type="ECO:0000313" key="4">
    <source>
        <dbReference type="Proteomes" id="UP001634394"/>
    </source>
</evidence>
<gene>
    <name evidence="3" type="ORF">ACJMK2_033330</name>
</gene>
<dbReference type="Proteomes" id="UP001634394">
    <property type="component" value="Unassembled WGS sequence"/>
</dbReference>
<dbReference type="InterPro" id="IPR052446">
    <property type="entry name" value="B-cell_PI3K-Signaling_Adptrs"/>
</dbReference>
<dbReference type="PANTHER" id="PTHR16267:SF11">
    <property type="entry name" value="STUMPS, ISOFORM E"/>
    <property type="match status" value="1"/>
</dbReference>
<dbReference type="PANTHER" id="PTHR16267">
    <property type="entry name" value="BANK1/PIK3AP1 FAMILY MEMBER"/>
    <property type="match status" value="1"/>
</dbReference>
<proteinExistence type="predicted"/>
<organism evidence="3 4">
    <name type="scientific">Sinanodonta woodiana</name>
    <name type="common">Chinese pond mussel</name>
    <name type="synonym">Anodonta woodiana</name>
    <dbReference type="NCBI Taxonomy" id="1069815"/>
    <lineage>
        <taxon>Eukaryota</taxon>
        <taxon>Metazoa</taxon>
        <taxon>Spiralia</taxon>
        <taxon>Lophotrochozoa</taxon>
        <taxon>Mollusca</taxon>
        <taxon>Bivalvia</taxon>
        <taxon>Autobranchia</taxon>
        <taxon>Heteroconchia</taxon>
        <taxon>Palaeoheterodonta</taxon>
        <taxon>Unionida</taxon>
        <taxon>Unionoidea</taxon>
        <taxon>Unionidae</taxon>
        <taxon>Unioninae</taxon>
        <taxon>Sinanodonta</taxon>
    </lineage>
</organism>
<evidence type="ECO:0000259" key="2">
    <source>
        <dbReference type="Pfam" id="PF14545"/>
    </source>
</evidence>
<protein>
    <recommendedName>
        <fullName evidence="2">DBB domain-containing protein</fullName>
    </recommendedName>
</protein>
<evidence type="ECO:0000256" key="1">
    <source>
        <dbReference type="SAM" id="MobiDB-lite"/>
    </source>
</evidence>
<dbReference type="EMBL" id="JBJQND010000005">
    <property type="protein sequence ID" value="KAL3875377.1"/>
    <property type="molecule type" value="Genomic_DNA"/>
</dbReference>
<dbReference type="SUPFAM" id="SSF48403">
    <property type="entry name" value="Ankyrin repeat"/>
    <property type="match status" value="1"/>
</dbReference>
<dbReference type="Gene3D" id="1.25.40.20">
    <property type="entry name" value="Ankyrin repeat-containing domain"/>
    <property type="match status" value="1"/>
</dbReference>
<keyword evidence="4" id="KW-1185">Reference proteome</keyword>
<evidence type="ECO:0000313" key="3">
    <source>
        <dbReference type="EMBL" id="KAL3875377.1"/>
    </source>
</evidence>
<dbReference type="Pfam" id="PF14545">
    <property type="entry name" value="DBB"/>
    <property type="match status" value="1"/>
</dbReference>